<accession>A0A1W2A2L4</accession>
<evidence type="ECO:0000313" key="9">
    <source>
        <dbReference type="Proteomes" id="UP000192678"/>
    </source>
</evidence>
<dbReference type="PROSITE" id="PS51257">
    <property type="entry name" value="PROKAR_LIPOPROTEIN"/>
    <property type="match status" value="1"/>
</dbReference>
<evidence type="ECO:0000259" key="6">
    <source>
        <dbReference type="Pfam" id="PF07980"/>
    </source>
</evidence>
<dbReference type="AlphaFoldDB" id="A0A1W2A2L4"/>
<keyword evidence="5" id="KW-0998">Cell outer membrane</keyword>
<evidence type="ECO:0000256" key="2">
    <source>
        <dbReference type="ARBA" id="ARBA00006275"/>
    </source>
</evidence>
<evidence type="ECO:0000259" key="7">
    <source>
        <dbReference type="Pfam" id="PF14322"/>
    </source>
</evidence>
<reference evidence="8 9" key="1">
    <citation type="submission" date="2017-04" db="EMBL/GenBank/DDBJ databases">
        <authorList>
            <person name="Afonso C.L."/>
            <person name="Miller P.J."/>
            <person name="Scott M.A."/>
            <person name="Spackman E."/>
            <person name="Goraichik I."/>
            <person name="Dimitrov K.M."/>
            <person name="Suarez D.L."/>
            <person name="Swayne D.E."/>
        </authorList>
    </citation>
    <scope>NUCLEOTIDE SEQUENCE [LARGE SCALE GENOMIC DNA]</scope>
    <source>
        <strain evidence="8 9">DSM 19625</strain>
    </source>
</reference>
<keyword evidence="3" id="KW-0732">Signal</keyword>
<keyword evidence="4" id="KW-0472">Membrane</keyword>
<keyword evidence="9" id="KW-1185">Reference proteome</keyword>
<organism evidence="8 9">
    <name type="scientific">Pedobacter nyackensis</name>
    <dbReference type="NCBI Taxonomy" id="475255"/>
    <lineage>
        <taxon>Bacteria</taxon>
        <taxon>Pseudomonadati</taxon>
        <taxon>Bacteroidota</taxon>
        <taxon>Sphingobacteriia</taxon>
        <taxon>Sphingobacteriales</taxon>
        <taxon>Sphingobacteriaceae</taxon>
        <taxon>Pedobacter</taxon>
    </lineage>
</organism>
<evidence type="ECO:0000256" key="4">
    <source>
        <dbReference type="ARBA" id="ARBA00023136"/>
    </source>
</evidence>
<evidence type="ECO:0000313" key="8">
    <source>
        <dbReference type="EMBL" id="SMC54866.1"/>
    </source>
</evidence>
<dbReference type="OrthoDB" id="653598at2"/>
<comment type="similarity">
    <text evidence="2">Belongs to the SusD family.</text>
</comment>
<dbReference type="EMBL" id="FWYB01000001">
    <property type="protein sequence ID" value="SMC54866.1"/>
    <property type="molecule type" value="Genomic_DNA"/>
</dbReference>
<protein>
    <submittedName>
        <fullName evidence="8">SusD family protein</fullName>
    </submittedName>
</protein>
<dbReference type="Proteomes" id="UP000192678">
    <property type="component" value="Unassembled WGS sequence"/>
</dbReference>
<comment type="subcellular location">
    <subcellularLocation>
        <location evidence="1">Cell outer membrane</location>
    </subcellularLocation>
</comment>
<dbReference type="GO" id="GO:0009279">
    <property type="term" value="C:cell outer membrane"/>
    <property type="evidence" value="ECO:0007669"/>
    <property type="project" value="UniProtKB-SubCell"/>
</dbReference>
<dbReference type="Gene3D" id="1.25.40.390">
    <property type="match status" value="1"/>
</dbReference>
<dbReference type="InterPro" id="IPR011990">
    <property type="entry name" value="TPR-like_helical_dom_sf"/>
</dbReference>
<evidence type="ECO:0000256" key="5">
    <source>
        <dbReference type="ARBA" id="ARBA00023237"/>
    </source>
</evidence>
<evidence type="ECO:0000256" key="3">
    <source>
        <dbReference type="ARBA" id="ARBA00022729"/>
    </source>
</evidence>
<dbReference type="SUPFAM" id="SSF48452">
    <property type="entry name" value="TPR-like"/>
    <property type="match status" value="1"/>
</dbReference>
<name>A0A1W2A2L4_9SPHI</name>
<feature type="domain" description="RagB/SusD" evidence="6">
    <location>
        <begin position="324"/>
        <end position="453"/>
    </location>
</feature>
<dbReference type="InterPro" id="IPR033985">
    <property type="entry name" value="SusD-like_N"/>
</dbReference>
<dbReference type="Pfam" id="PF14322">
    <property type="entry name" value="SusD-like_3"/>
    <property type="match status" value="1"/>
</dbReference>
<dbReference type="InterPro" id="IPR012944">
    <property type="entry name" value="SusD_RagB_dom"/>
</dbReference>
<dbReference type="STRING" id="475255.SAMN04488101_101277"/>
<dbReference type="Pfam" id="PF07980">
    <property type="entry name" value="SusD_RagB"/>
    <property type="match status" value="1"/>
</dbReference>
<proteinExistence type="inferred from homology"/>
<dbReference type="RefSeq" id="WP_159452570.1">
    <property type="nucleotide sequence ID" value="NZ_FWYB01000001.1"/>
</dbReference>
<evidence type="ECO:0000256" key="1">
    <source>
        <dbReference type="ARBA" id="ARBA00004442"/>
    </source>
</evidence>
<feature type="domain" description="SusD-like N-terminal" evidence="7">
    <location>
        <begin position="27"/>
        <end position="232"/>
    </location>
</feature>
<sequence>MKSNDIKYRNLILICICLVGFASCKKDFLEAKPSTSLLLLRSITDYQFLLNNTTVFNQTGSLPFASTDEIDVPDYATYLSFEAQTTRNSYIWSKDLYGSDLKIEDWNRPYKAIFFSNSVLEALPNDEQVGSSEWRRTKGWALFGRAFAYYDLVGNFCKPYDSQTAQSDKGLPLRLKPGIDDLLPRSNLKDTYALILSDLIQSKELLTNDLSVNFRNEPSKAAVFALLARIHLSMRDYNKAESYADSCMLIYKKLIDYNTVTANVTTPFNFFNDETIYQSTQINGYNEVITTTTGQYTIRTELLDSYDDNDLRRTVFFVTHANGRVYKRRGYSGRANHFTGLATNEIYLIKAECAARRSNVTIALKYLNDLLINRYKTDSFIPRVGTIPAEVLQIVLTERKKELVRTGLRWSDLKRYNKEGANIKLTRVLNGVTYTLEPNDPRYIYPIPNDEIAYSGIEQNAR</sequence>
<gene>
    <name evidence="8" type="ORF">SAMN04488101_101277</name>
</gene>